<reference evidence="6 9" key="3">
    <citation type="submission" date="2018-08" db="EMBL/GenBank/DDBJ databases">
        <title>A genome reference for cultivated species of the human gut microbiota.</title>
        <authorList>
            <person name="Zou Y."/>
            <person name="Xue W."/>
            <person name="Luo G."/>
        </authorList>
    </citation>
    <scope>NUCLEOTIDE SEQUENCE [LARGE SCALE GENOMIC DNA]</scope>
    <source>
        <strain evidence="6 9">AM18-6</strain>
    </source>
</reference>
<dbReference type="PATRIC" id="fig|817.55.peg.38"/>
<dbReference type="EMBL" id="CP036546">
    <property type="protein sequence ID" value="QCQ46827.1"/>
    <property type="molecule type" value="Genomic_DNA"/>
</dbReference>
<organism evidence="2">
    <name type="scientific">Bacteroides fragilis</name>
    <dbReference type="NCBI Taxonomy" id="817"/>
    <lineage>
        <taxon>Bacteria</taxon>
        <taxon>Pseudomonadati</taxon>
        <taxon>Bacteroidota</taxon>
        <taxon>Bacteroidia</taxon>
        <taxon>Bacteroidales</taxon>
        <taxon>Bacteroidaceae</taxon>
        <taxon>Bacteroides</taxon>
    </lineage>
</organism>
<dbReference type="Proteomes" id="UP000028294">
    <property type="component" value="Chromosome"/>
</dbReference>
<dbReference type="EMBL" id="JMZZ02000225">
    <property type="protein sequence ID" value="KFX72980.1"/>
    <property type="molecule type" value="Genomic_DNA"/>
</dbReference>
<sequence>MKKRVYVALSIAIVIMSAGYNIYQNQKAETTLSDLTLANVEALADTGEGGGETVKCYCRASDGRYVCSALGNLAYCGADPCSNHDGNCR</sequence>
<dbReference type="OrthoDB" id="1050460at2"/>
<evidence type="ECO:0000313" key="6">
    <source>
        <dbReference type="EMBL" id="RHH08456.1"/>
    </source>
</evidence>
<evidence type="ECO:0000313" key="9">
    <source>
        <dbReference type="Proteomes" id="UP000266644"/>
    </source>
</evidence>
<dbReference type="RefSeq" id="WP_032529686.1">
    <property type="nucleotide sequence ID" value="NZ_CAEUHN010000012.1"/>
</dbReference>
<evidence type="ECO:0000313" key="4">
    <source>
        <dbReference type="EMBL" id="QCQ38076.1"/>
    </source>
</evidence>
<dbReference type="EMBL" id="JAPTZU010000003">
    <property type="protein sequence ID" value="MCZ2687364.1"/>
    <property type="molecule type" value="Genomic_DNA"/>
</dbReference>
<dbReference type="EMBL" id="CP036553">
    <property type="protein sequence ID" value="QCQ38076.1"/>
    <property type="molecule type" value="Genomic_DNA"/>
</dbReference>
<dbReference type="Pfam" id="PF14055">
    <property type="entry name" value="NVEALA"/>
    <property type="match status" value="1"/>
</dbReference>
<reference evidence="3" key="5">
    <citation type="submission" date="2022-12" db="EMBL/GenBank/DDBJ databases">
        <title>Development of a Multilocus Sequence Typing Scheme for Bacteroides fragilis Based on Whole Genome Sequencing Data and Clinical Application.</title>
        <authorList>
            <person name="Nielsen F.D."/>
            <person name="Justesen U.S."/>
        </authorList>
    </citation>
    <scope>NUCLEOTIDE SEQUENCE</scope>
    <source>
        <strain evidence="3">BF_AM_ODE_DK_2015_4</strain>
    </source>
</reference>
<evidence type="ECO:0000313" key="7">
    <source>
        <dbReference type="Proteomes" id="UP000028294"/>
    </source>
</evidence>
<dbReference type="Proteomes" id="UP001079672">
    <property type="component" value="Unassembled WGS sequence"/>
</dbReference>
<gene>
    <name evidence="6" type="ORF">DW228_17260</name>
    <name evidence="5" type="ORF">EC80_019350</name>
    <name evidence="2" type="ORF">EE52_0221825</name>
    <name evidence="4" type="ORF">IA74_019315</name>
    <name evidence="3" type="ORF">O1433_07605</name>
</gene>
<dbReference type="Proteomes" id="UP000266644">
    <property type="component" value="Unassembled WGS sequence"/>
</dbReference>
<evidence type="ECO:0000313" key="3">
    <source>
        <dbReference type="EMBL" id="MCZ2687364.1"/>
    </source>
</evidence>
<keyword evidence="1" id="KW-0472">Membrane</keyword>
<reference evidence="2" key="2">
    <citation type="submission" date="2014-07" db="EMBL/GenBank/DDBJ databases">
        <title>Genetics and epidemiology of antimicrobial resistance in B. fragilis group.</title>
        <authorList>
            <person name="Sydenham T.V."/>
            <person name="Hasman H."/>
            <person name="Kemp M."/>
            <person name="Justesen U.S."/>
        </authorList>
    </citation>
    <scope>NUCLEOTIDE SEQUENCE [LARGE SCALE GENOMIC DNA]</scope>
    <source>
        <strain evidence="2">DCMOUH0018B</strain>
    </source>
</reference>
<name>A0A0I9U2A2_BACFG</name>
<evidence type="ECO:0000313" key="8">
    <source>
        <dbReference type="Proteomes" id="UP000036847"/>
    </source>
</evidence>
<evidence type="ECO:0000256" key="1">
    <source>
        <dbReference type="SAM" id="Phobius"/>
    </source>
</evidence>
<dbReference type="EMBL" id="QRJE01000029">
    <property type="protein sequence ID" value="RHH08456.1"/>
    <property type="molecule type" value="Genomic_DNA"/>
</dbReference>
<evidence type="ECO:0000313" key="2">
    <source>
        <dbReference type="EMBL" id="KFX72980.1"/>
    </source>
</evidence>
<accession>A0A0I9U2A2</accession>
<dbReference type="InterPro" id="IPR025905">
    <property type="entry name" value="NVEALA"/>
</dbReference>
<dbReference type="Proteomes" id="UP000036847">
    <property type="component" value="Chromosome"/>
</dbReference>
<keyword evidence="1" id="KW-1133">Transmembrane helix</keyword>
<evidence type="ECO:0000313" key="5">
    <source>
        <dbReference type="EMBL" id="QCQ46827.1"/>
    </source>
</evidence>
<protein>
    <submittedName>
        <fullName evidence="3">NVEALA domain-containing protein</fullName>
    </submittedName>
</protein>
<proteinExistence type="predicted"/>
<reference evidence="2" key="1">
    <citation type="book" date="2014" name="THE 24TH EUROPEAN CONGRESS OF CLINICAL MICROBIOLOGY AND INFECTIOUS DISEASES" publisher="ECCMID 2014" city="Barcelona, Spain">
        <title>Identification of resistance genes in three multidrug-resistant Bacteroides fragilis isolates by whole genome sequencing.</title>
        <editorList>
            <person name="Unknown"/>
            <person name="A."/>
        </editorList>
        <authorList>
            <person name="Sydenham T.V."/>
            <person name="Hasman H."/>
            <person name="Wang M."/>
            <person name="Soki J."/>
            <person name="Nagy E."/>
            <person name="Justesen U.S."/>
        </authorList>
    </citation>
    <scope>NUCLEOTIDE SEQUENCE</scope>
    <source>
        <strain evidence="2">DCMOUH0018B</strain>
        <strain evidence="5">DCMSKEJBY0001B</strain>
    </source>
</reference>
<keyword evidence="1" id="KW-0812">Transmembrane</keyword>
<dbReference type="AlphaFoldDB" id="A0A0I9U2A2"/>
<reference evidence="7 8" key="4">
    <citation type="submission" date="2019-03" db="EMBL/GenBank/DDBJ databases">
        <title>Complete genome assembly of MDR B. fragilis.</title>
        <authorList>
            <person name="Sydenham T.V."/>
            <person name="Hasman H."/>
            <person name="Justesen U.S."/>
        </authorList>
    </citation>
    <scope>NUCLEOTIDE SEQUENCE [LARGE SCALE GENOMIC DNA]</scope>
    <source>
        <strain evidence="4 7">DCMOUH0067B</strain>
        <strain evidence="5 8">DCMSKEJBY0001B</strain>
    </source>
</reference>
<feature type="transmembrane region" description="Helical" evidence="1">
    <location>
        <begin position="5"/>
        <end position="23"/>
    </location>
</feature>